<sequence>MISITSKQVEQAFVSAFYNEYKTLLKGGFDEPFYRAATDQRPEAVIEYRSDYVASALHEVAHWCVAGPERRKVDDFGYWYTPDGRDEDIQRQFEVVEVRPQAYECLFTWSLKRPFRVSADNLALHDYDDRDFQARVIAEVGSILASEMPPRVARFCQHLWGLVSSPEHKLTNWLEQQYENFSR</sequence>
<keyword evidence="1" id="KW-0251">Elongation factor</keyword>
<evidence type="ECO:0000313" key="1">
    <source>
        <dbReference type="EMBL" id="TPE47253.1"/>
    </source>
</evidence>
<dbReference type="Proteomes" id="UP000315901">
    <property type="component" value="Unassembled WGS sequence"/>
</dbReference>
<dbReference type="OrthoDB" id="5298591at2"/>
<dbReference type="Pfam" id="PF04315">
    <property type="entry name" value="EpmC"/>
    <property type="match status" value="1"/>
</dbReference>
<gene>
    <name evidence="1" type="ORF">FJM67_14765</name>
</gene>
<keyword evidence="2" id="KW-1185">Reference proteome</keyword>
<protein>
    <submittedName>
        <fullName evidence="1">Elongation factor P hydroxylase</fullName>
    </submittedName>
</protein>
<organism evidence="1 2">
    <name type="scientific">Maribrevibacterium harenarium</name>
    <dbReference type="NCBI Taxonomy" id="2589817"/>
    <lineage>
        <taxon>Bacteria</taxon>
        <taxon>Pseudomonadati</taxon>
        <taxon>Pseudomonadota</taxon>
        <taxon>Gammaproteobacteria</taxon>
        <taxon>Oceanospirillales</taxon>
        <taxon>Oceanospirillaceae</taxon>
        <taxon>Maribrevibacterium</taxon>
    </lineage>
</organism>
<evidence type="ECO:0000313" key="2">
    <source>
        <dbReference type="Proteomes" id="UP000315901"/>
    </source>
</evidence>
<comment type="caution">
    <text evidence="1">The sequence shown here is derived from an EMBL/GenBank/DDBJ whole genome shotgun (WGS) entry which is preliminary data.</text>
</comment>
<dbReference type="InterPro" id="IPR007411">
    <property type="entry name" value="EpmC"/>
</dbReference>
<name>A0A501WBE5_9GAMM</name>
<dbReference type="RefSeq" id="WP_140590898.1">
    <property type="nucleotide sequence ID" value="NZ_VFRR01000044.1"/>
</dbReference>
<dbReference type="GO" id="GO:0003746">
    <property type="term" value="F:translation elongation factor activity"/>
    <property type="evidence" value="ECO:0007669"/>
    <property type="project" value="UniProtKB-KW"/>
</dbReference>
<keyword evidence="1" id="KW-0648">Protein biosynthesis</keyword>
<dbReference type="AlphaFoldDB" id="A0A501WBE5"/>
<proteinExistence type="predicted"/>
<accession>A0A501WBE5</accession>
<dbReference type="EMBL" id="VFRR01000044">
    <property type="protein sequence ID" value="TPE47253.1"/>
    <property type="molecule type" value="Genomic_DNA"/>
</dbReference>
<reference evidence="1 2" key="1">
    <citation type="submission" date="2019-06" db="EMBL/GenBank/DDBJ databases">
        <title>A novel bacterium of genus Marinomonas, isolated from coastal sand.</title>
        <authorList>
            <person name="Huang H."/>
            <person name="Mo K."/>
            <person name="Hu Y."/>
        </authorList>
    </citation>
    <scope>NUCLEOTIDE SEQUENCE [LARGE SCALE GENOMIC DNA]</scope>
    <source>
        <strain evidence="1 2">HB171799</strain>
    </source>
</reference>